<dbReference type="AlphaFoldDB" id="A0A420DX22"/>
<evidence type="ECO:0000256" key="1">
    <source>
        <dbReference type="SAM" id="Phobius"/>
    </source>
</evidence>
<protein>
    <submittedName>
        <fullName evidence="2">Uncharacterized protein</fullName>
    </submittedName>
</protein>
<dbReference type="EMBL" id="RAQJ01000001">
    <property type="protein sequence ID" value="RKE98759.1"/>
    <property type="molecule type" value="Genomic_DNA"/>
</dbReference>
<evidence type="ECO:0000313" key="3">
    <source>
        <dbReference type="Proteomes" id="UP000284892"/>
    </source>
</evidence>
<comment type="caution">
    <text evidence="2">The sequence shown here is derived from an EMBL/GenBank/DDBJ whole genome shotgun (WGS) entry which is preliminary data.</text>
</comment>
<reference evidence="2 3" key="1">
    <citation type="submission" date="2018-09" db="EMBL/GenBank/DDBJ databases">
        <title>Genomic Encyclopedia of Archaeal and Bacterial Type Strains, Phase II (KMG-II): from individual species to whole genera.</title>
        <authorList>
            <person name="Goeker M."/>
        </authorList>
    </citation>
    <scope>NUCLEOTIDE SEQUENCE [LARGE SCALE GENOMIC DNA]</scope>
    <source>
        <strain evidence="2 3">DSM 26283</strain>
    </source>
</reference>
<keyword evidence="3" id="KW-1185">Reference proteome</keyword>
<proteinExistence type="predicted"/>
<evidence type="ECO:0000313" key="2">
    <source>
        <dbReference type="EMBL" id="RKE98759.1"/>
    </source>
</evidence>
<name>A0A420DX22_9FLAO</name>
<keyword evidence="1" id="KW-1133">Transmembrane helix</keyword>
<keyword evidence="1" id="KW-0812">Transmembrane</keyword>
<sequence length="56" mass="6789">MHAYKKTLIYERFFVFNFSKSQKQLNLQNIKPKFSKFTNYLLVFGAFCHFYGLINN</sequence>
<accession>A0A420DX22</accession>
<keyword evidence="1" id="KW-0472">Membrane</keyword>
<organism evidence="2 3">
    <name type="scientific">Ichthyenterobacterium magnum</name>
    <dbReference type="NCBI Taxonomy" id="1230530"/>
    <lineage>
        <taxon>Bacteria</taxon>
        <taxon>Pseudomonadati</taxon>
        <taxon>Bacteroidota</taxon>
        <taxon>Flavobacteriia</taxon>
        <taxon>Flavobacteriales</taxon>
        <taxon>Flavobacteriaceae</taxon>
        <taxon>Ichthyenterobacterium</taxon>
    </lineage>
</organism>
<gene>
    <name evidence="2" type="ORF">BXY80_0852</name>
</gene>
<dbReference type="Proteomes" id="UP000284892">
    <property type="component" value="Unassembled WGS sequence"/>
</dbReference>
<feature type="transmembrane region" description="Helical" evidence="1">
    <location>
        <begin position="37"/>
        <end position="54"/>
    </location>
</feature>